<comment type="similarity">
    <text evidence="1 2">Belongs to the Dps family.</text>
</comment>
<evidence type="ECO:0000256" key="1">
    <source>
        <dbReference type="ARBA" id="ARBA00009497"/>
    </source>
</evidence>
<feature type="compositionally biased region" description="Low complexity" evidence="3">
    <location>
        <begin position="10"/>
        <end position="22"/>
    </location>
</feature>
<dbReference type="Proteomes" id="UP001169027">
    <property type="component" value="Unassembled WGS sequence"/>
</dbReference>
<protein>
    <submittedName>
        <fullName evidence="5">DNA starvation/stationary phase protection protein</fullName>
    </submittedName>
</protein>
<accession>A0ABT8RZP8</accession>
<comment type="caution">
    <text evidence="5">The sequence shown here is derived from an EMBL/GenBank/DDBJ whole genome shotgun (WGS) entry which is preliminary data.</text>
</comment>
<dbReference type="InterPro" id="IPR008331">
    <property type="entry name" value="Ferritin_DPS_dom"/>
</dbReference>
<dbReference type="InterPro" id="IPR012347">
    <property type="entry name" value="Ferritin-like"/>
</dbReference>
<evidence type="ECO:0000313" key="6">
    <source>
        <dbReference type="Proteomes" id="UP001169027"/>
    </source>
</evidence>
<dbReference type="Pfam" id="PF00210">
    <property type="entry name" value="Ferritin"/>
    <property type="match status" value="1"/>
</dbReference>
<dbReference type="InterPro" id="IPR009078">
    <property type="entry name" value="Ferritin-like_SF"/>
</dbReference>
<evidence type="ECO:0000256" key="2">
    <source>
        <dbReference type="RuleBase" id="RU003875"/>
    </source>
</evidence>
<proteinExistence type="inferred from homology"/>
<feature type="region of interest" description="Disordered" evidence="3">
    <location>
        <begin position="1"/>
        <end position="34"/>
    </location>
</feature>
<evidence type="ECO:0000313" key="5">
    <source>
        <dbReference type="EMBL" id="MDO1532152.1"/>
    </source>
</evidence>
<keyword evidence="6" id="KW-1185">Reference proteome</keyword>
<dbReference type="PRINTS" id="PR01346">
    <property type="entry name" value="HELNAPAPROT"/>
</dbReference>
<gene>
    <name evidence="5" type="ORF">Q2T77_07620</name>
</gene>
<organism evidence="5 6">
    <name type="scientific">Variovorax ginsengisoli</name>
    <dbReference type="NCBI Taxonomy" id="363844"/>
    <lineage>
        <taxon>Bacteria</taxon>
        <taxon>Pseudomonadati</taxon>
        <taxon>Pseudomonadota</taxon>
        <taxon>Betaproteobacteria</taxon>
        <taxon>Burkholderiales</taxon>
        <taxon>Comamonadaceae</taxon>
        <taxon>Variovorax</taxon>
    </lineage>
</organism>
<dbReference type="CDD" id="cd01043">
    <property type="entry name" value="DPS"/>
    <property type="match status" value="1"/>
</dbReference>
<dbReference type="PANTHER" id="PTHR42932:SF3">
    <property type="entry name" value="DNA PROTECTION DURING STARVATION PROTEIN"/>
    <property type="match status" value="1"/>
</dbReference>
<name>A0ABT8RZP8_9BURK</name>
<dbReference type="InterPro" id="IPR002177">
    <property type="entry name" value="DPS_DNA-bd"/>
</dbReference>
<dbReference type="SUPFAM" id="SSF47240">
    <property type="entry name" value="Ferritin-like"/>
    <property type="match status" value="1"/>
</dbReference>
<evidence type="ECO:0000259" key="4">
    <source>
        <dbReference type="Pfam" id="PF00210"/>
    </source>
</evidence>
<dbReference type="EMBL" id="JAUKVY010000004">
    <property type="protein sequence ID" value="MDO1532152.1"/>
    <property type="molecule type" value="Genomic_DNA"/>
</dbReference>
<dbReference type="RefSeq" id="WP_286521990.1">
    <property type="nucleotide sequence ID" value="NZ_JAUJZH010000004.1"/>
</dbReference>
<evidence type="ECO:0000256" key="3">
    <source>
        <dbReference type="SAM" id="MobiDB-lite"/>
    </source>
</evidence>
<reference evidence="5" key="1">
    <citation type="submission" date="2023-06" db="EMBL/GenBank/DDBJ databases">
        <authorList>
            <person name="Jiang Y."/>
            <person name="Liu Q."/>
        </authorList>
    </citation>
    <scope>NUCLEOTIDE SEQUENCE</scope>
    <source>
        <strain evidence="5">CGMCC 1.12090</strain>
    </source>
</reference>
<dbReference type="Gene3D" id="1.20.1260.10">
    <property type="match status" value="1"/>
</dbReference>
<sequence>MAKVVKKPKSPATPAPASSAGKVPKKGGVKVAEESGSRNAPIINIGIDRQDRAAIAEGLSRVLADTYTLYLTTHNFHWNVTGPHFNSLHAMFMTQYTELWGSTDVIAERIRALGHYAPGSYAEFSKIATVPDVPQTPPKAMEMVRILVKGHETVSRIAREFIPVAEEAGDDPTADMLTARCTVHDQTAWMLRSLLEE</sequence>
<dbReference type="PANTHER" id="PTHR42932">
    <property type="entry name" value="GENERAL STRESS PROTEIN 20U"/>
    <property type="match status" value="1"/>
</dbReference>
<feature type="domain" description="Ferritin/DPS" evidence="4">
    <location>
        <begin position="57"/>
        <end position="196"/>
    </location>
</feature>